<dbReference type="Proteomes" id="UP000887013">
    <property type="component" value="Unassembled WGS sequence"/>
</dbReference>
<comment type="caution">
    <text evidence="2">The sequence shown here is derived from an EMBL/GenBank/DDBJ whole genome shotgun (WGS) entry which is preliminary data.</text>
</comment>
<evidence type="ECO:0000313" key="2">
    <source>
        <dbReference type="EMBL" id="GFS81467.1"/>
    </source>
</evidence>
<organism evidence="2 3">
    <name type="scientific">Nephila pilipes</name>
    <name type="common">Giant wood spider</name>
    <name type="synonym">Nephila maculata</name>
    <dbReference type="NCBI Taxonomy" id="299642"/>
    <lineage>
        <taxon>Eukaryota</taxon>
        <taxon>Metazoa</taxon>
        <taxon>Ecdysozoa</taxon>
        <taxon>Arthropoda</taxon>
        <taxon>Chelicerata</taxon>
        <taxon>Arachnida</taxon>
        <taxon>Araneae</taxon>
        <taxon>Araneomorphae</taxon>
        <taxon>Entelegynae</taxon>
        <taxon>Araneoidea</taxon>
        <taxon>Nephilidae</taxon>
        <taxon>Nephila</taxon>
    </lineage>
</organism>
<sequence>MVRCRILGEYLQSSLGQPGPQTPERTRRPSKPFRNSATSFFWIWEFLRRNTALAKMWGRIAVSFYQGAKGEPATSLTSLAISWKKPLLS</sequence>
<evidence type="ECO:0000313" key="3">
    <source>
        <dbReference type="Proteomes" id="UP000887013"/>
    </source>
</evidence>
<name>A0A8X6T5P9_NEPPI</name>
<dbReference type="EMBL" id="BMAW01097750">
    <property type="protein sequence ID" value="GFS81467.1"/>
    <property type="molecule type" value="Genomic_DNA"/>
</dbReference>
<proteinExistence type="predicted"/>
<reference evidence="2" key="1">
    <citation type="submission" date="2020-08" db="EMBL/GenBank/DDBJ databases">
        <title>Multicomponent nature underlies the extraordinary mechanical properties of spider dragline silk.</title>
        <authorList>
            <person name="Kono N."/>
            <person name="Nakamura H."/>
            <person name="Mori M."/>
            <person name="Yoshida Y."/>
            <person name="Ohtoshi R."/>
            <person name="Malay A.D."/>
            <person name="Moran D.A.P."/>
            <person name="Tomita M."/>
            <person name="Numata K."/>
            <person name="Arakawa K."/>
        </authorList>
    </citation>
    <scope>NUCLEOTIDE SEQUENCE</scope>
</reference>
<dbReference type="AlphaFoldDB" id="A0A8X6T5P9"/>
<keyword evidence="3" id="KW-1185">Reference proteome</keyword>
<gene>
    <name evidence="2" type="ORF">NPIL_367341</name>
</gene>
<evidence type="ECO:0000256" key="1">
    <source>
        <dbReference type="SAM" id="MobiDB-lite"/>
    </source>
</evidence>
<accession>A0A8X6T5P9</accession>
<protein>
    <submittedName>
        <fullName evidence="2">Uncharacterized protein</fullName>
    </submittedName>
</protein>
<feature type="region of interest" description="Disordered" evidence="1">
    <location>
        <begin position="12"/>
        <end position="32"/>
    </location>
</feature>